<keyword evidence="5 6" id="KW-0472">Membrane</keyword>
<proteinExistence type="inferred from homology"/>
<gene>
    <name evidence="7" type="ORF">B2A_05606</name>
</gene>
<dbReference type="Pfam" id="PF01940">
    <property type="entry name" value="DUF92"/>
    <property type="match status" value="1"/>
</dbReference>
<sequence length="91" mass="10425">MEFFTLNLKATLSAIIMGILVLYLGLGFGLYFFFTMFLFLALSGIVSYIGKVYKQKKMLFEKVRTTKNVLANGTWPLVLALCFYVSHTIFF</sequence>
<evidence type="ECO:0000256" key="1">
    <source>
        <dbReference type="ARBA" id="ARBA00004141"/>
    </source>
</evidence>
<evidence type="ECO:0000313" key="7">
    <source>
        <dbReference type="EMBL" id="EQD55639.1"/>
    </source>
</evidence>
<evidence type="ECO:0000256" key="4">
    <source>
        <dbReference type="ARBA" id="ARBA00022989"/>
    </source>
</evidence>
<protein>
    <submittedName>
        <fullName evidence="7">Membrane protein containing DUF92, transmembrane</fullName>
    </submittedName>
</protein>
<keyword evidence="4 6" id="KW-1133">Transmembrane helix</keyword>
<organism evidence="7">
    <name type="scientific">mine drainage metagenome</name>
    <dbReference type="NCBI Taxonomy" id="410659"/>
    <lineage>
        <taxon>unclassified sequences</taxon>
        <taxon>metagenomes</taxon>
        <taxon>ecological metagenomes</taxon>
    </lineage>
</organism>
<comment type="similarity">
    <text evidence="2">Belongs to the TMEM19 family.</text>
</comment>
<evidence type="ECO:0000256" key="2">
    <source>
        <dbReference type="ARBA" id="ARBA00009012"/>
    </source>
</evidence>
<evidence type="ECO:0000256" key="6">
    <source>
        <dbReference type="SAM" id="Phobius"/>
    </source>
</evidence>
<feature type="transmembrane region" description="Helical" evidence="6">
    <location>
        <begin position="30"/>
        <end position="49"/>
    </location>
</feature>
<evidence type="ECO:0000256" key="5">
    <source>
        <dbReference type="ARBA" id="ARBA00023136"/>
    </source>
</evidence>
<comment type="caution">
    <text evidence="7">The sequence shown here is derived from an EMBL/GenBank/DDBJ whole genome shotgun (WGS) entry which is preliminary data.</text>
</comment>
<keyword evidence="3 6" id="KW-0812">Transmembrane</keyword>
<evidence type="ECO:0000256" key="3">
    <source>
        <dbReference type="ARBA" id="ARBA00022692"/>
    </source>
</evidence>
<reference evidence="7" key="2">
    <citation type="journal article" date="2014" name="ISME J.">
        <title>Microbial stratification in low pH oxic and suboxic macroscopic growths along an acid mine drainage.</title>
        <authorList>
            <person name="Mendez-Garcia C."/>
            <person name="Mesa V."/>
            <person name="Sprenger R.R."/>
            <person name="Richter M."/>
            <person name="Diez M.S."/>
            <person name="Solano J."/>
            <person name="Bargiela R."/>
            <person name="Golyshina O.V."/>
            <person name="Manteca A."/>
            <person name="Ramos J.L."/>
            <person name="Gallego J.R."/>
            <person name="Llorente I."/>
            <person name="Martins Dos Santos V.A."/>
            <person name="Jensen O.N."/>
            <person name="Pelaez A.I."/>
            <person name="Sanchez J."/>
            <person name="Ferrer M."/>
        </authorList>
    </citation>
    <scope>NUCLEOTIDE SEQUENCE</scope>
</reference>
<dbReference type="InterPro" id="IPR002794">
    <property type="entry name" value="DUF92_TMEM19"/>
</dbReference>
<name>T1BQZ6_9ZZZZ</name>
<reference evidence="7" key="1">
    <citation type="submission" date="2013-08" db="EMBL/GenBank/DDBJ databases">
        <authorList>
            <person name="Mendez C."/>
            <person name="Richter M."/>
            <person name="Ferrer M."/>
            <person name="Sanchez J."/>
        </authorList>
    </citation>
    <scope>NUCLEOTIDE SEQUENCE</scope>
</reference>
<dbReference type="EMBL" id="AUZZ01003906">
    <property type="protein sequence ID" value="EQD55639.1"/>
    <property type="molecule type" value="Genomic_DNA"/>
</dbReference>
<dbReference type="AlphaFoldDB" id="T1BQZ6"/>
<accession>T1BQZ6</accession>
<comment type="subcellular location">
    <subcellularLocation>
        <location evidence="1">Membrane</location>
        <topology evidence="1">Multi-pass membrane protein</topology>
    </subcellularLocation>
</comment>
<feature type="transmembrane region" description="Helical" evidence="6">
    <location>
        <begin position="69"/>
        <end position="90"/>
    </location>
</feature>
<dbReference type="GO" id="GO:0016020">
    <property type="term" value="C:membrane"/>
    <property type="evidence" value="ECO:0007669"/>
    <property type="project" value="UniProtKB-SubCell"/>
</dbReference>